<evidence type="ECO:0000256" key="1">
    <source>
        <dbReference type="ARBA" id="ARBA00011031"/>
    </source>
</evidence>
<evidence type="ECO:0000256" key="4">
    <source>
        <dbReference type="ARBA" id="ARBA00022737"/>
    </source>
</evidence>
<comment type="similarity">
    <text evidence="1">Belongs to the PI3/PI4-kinase family.</text>
</comment>
<dbReference type="Pfam" id="PF08771">
    <property type="entry name" value="FRB_dom"/>
    <property type="match status" value="1"/>
</dbReference>
<evidence type="ECO:0000256" key="8">
    <source>
        <dbReference type="ARBA" id="ARBA00047899"/>
    </source>
</evidence>
<evidence type="ECO:0000313" key="11">
    <source>
        <dbReference type="EMBL" id="EJW73217.1"/>
    </source>
</evidence>
<dbReference type="SUPFAM" id="SSF47212">
    <property type="entry name" value="FKBP12-rapamycin-binding domain of FKBP-rapamycin-associated protein (FRAP)"/>
    <property type="match status" value="1"/>
</dbReference>
<dbReference type="InterPro" id="IPR009076">
    <property type="entry name" value="FRB_dom"/>
</dbReference>
<protein>
    <recommendedName>
        <fullName evidence="2">non-specific serine/threonine protein kinase</fullName>
        <ecNumber evidence="2">2.7.11.1</ecNumber>
    </recommendedName>
</protein>
<comment type="caution">
    <text evidence="11">The sequence shown here is derived from an EMBL/GenBank/DDBJ whole genome shotgun (WGS) entry which is preliminary data.</text>
</comment>
<dbReference type="Proteomes" id="UP000004810">
    <property type="component" value="Unassembled WGS sequence"/>
</dbReference>
<dbReference type="EMBL" id="ADBV01014492">
    <property type="protein sequence ID" value="EJW73217.1"/>
    <property type="molecule type" value="Genomic_DNA"/>
</dbReference>
<proteinExistence type="inferred from homology"/>
<keyword evidence="5" id="KW-0547">Nucleotide-binding</keyword>
<dbReference type="GO" id="GO:0005524">
    <property type="term" value="F:ATP binding"/>
    <property type="evidence" value="ECO:0007669"/>
    <property type="project" value="UniProtKB-KW"/>
</dbReference>
<dbReference type="GO" id="GO:0031931">
    <property type="term" value="C:TORC1 complex"/>
    <property type="evidence" value="ECO:0007669"/>
    <property type="project" value="UniProtKB-ARBA"/>
</dbReference>
<evidence type="ECO:0000256" key="9">
    <source>
        <dbReference type="ARBA" id="ARBA00048679"/>
    </source>
</evidence>
<accession>J9E8A8</accession>
<keyword evidence="4" id="KW-0677">Repeat</keyword>
<evidence type="ECO:0000256" key="6">
    <source>
        <dbReference type="ARBA" id="ARBA00022777"/>
    </source>
</evidence>
<dbReference type="InterPro" id="IPR036738">
    <property type="entry name" value="FRB_sf"/>
</dbReference>
<comment type="catalytic activity">
    <reaction evidence="8">
        <text>L-threonyl-[protein] + ATP = O-phospho-L-threonyl-[protein] + ADP + H(+)</text>
        <dbReference type="Rhea" id="RHEA:46608"/>
        <dbReference type="Rhea" id="RHEA-COMP:11060"/>
        <dbReference type="Rhea" id="RHEA-COMP:11605"/>
        <dbReference type="ChEBI" id="CHEBI:15378"/>
        <dbReference type="ChEBI" id="CHEBI:30013"/>
        <dbReference type="ChEBI" id="CHEBI:30616"/>
        <dbReference type="ChEBI" id="CHEBI:61977"/>
        <dbReference type="ChEBI" id="CHEBI:456216"/>
        <dbReference type="EC" id="2.7.11.1"/>
    </reaction>
</comment>
<reference evidence="12" key="1">
    <citation type="submission" date="2012-08" db="EMBL/GenBank/DDBJ databases">
        <title>The Genome Sequence of Wuchereria bancrofti.</title>
        <authorList>
            <person name="Nutman T.B."/>
            <person name="Fink D.L."/>
            <person name="Russ C."/>
            <person name="Young S."/>
            <person name="Zeng Q."/>
            <person name="Koehrsen M."/>
            <person name="Alvarado L."/>
            <person name="Berlin A."/>
            <person name="Chapman S.B."/>
            <person name="Chen Z."/>
            <person name="Freedman E."/>
            <person name="Gellesch M."/>
            <person name="Goldberg J."/>
            <person name="Griggs A."/>
            <person name="Gujja S."/>
            <person name="Heilman E.R."/>
            <person name="Heiman D."/>
            <person name="Hepburn T."/>
            <person name="Howarth C."/>
            <person name="Jen D."/>
            <person name="Larson L."/>
            <person name="Lewis B."/>
            <person name="Mehta T."/>
            <person name="Park D."/>
            <person name="Pearson M."/>
            <person name="Roberts A."/>
            <person name="Saif S."/>
            <person name="Shea T."/>
            <person name="Shenoy N."/>
            <person name="Sisk P."/>
            <person name="Stolte C."/>
            <person name="Sykes S."/>
            <person name="Walk T."/>
            <person name="White J."/>
            <person name="Yandava C."/>
            <person name="Haas B."/>
            <person name="Henn M.R."/>
            <person name="Nusbaum C."/>
            <person name="Birren B."/>
        </authorList>
    </citation>
    <scope>NUCLEOTIDE SEQUENCE [LARGE SCALE GENOMIC DNA]</scope>
    <source>
        <strain evidence="12">NA</strain>
    </source>
</reference>
<feature type="domain" description="FKBP12-rapamycin binding" evidence="10">
    <location>
        <begin position="18"/>
        <end position="115"/>
    </location>
</feature>
<evidence type="ECO:0000313" key="12">
    <source>
        <dbReference type="Proteomes" id="UP000004810"/>
    </source>
</evidence>
<dbReference type="GO" id="GO:0044877">
    <property type="term" value="F:protein-containing complex binding"/>
    <property type="evidence" value="ECO:0007669"/>
    <property type="project" value="InterPro"/>
</dbReference>
<evidence type="ECO:0000256" key="5">
    <source>
        <dbReference type="ARBA" id="ARBA00022741"/>
    </source>
</evidence>
<keyword evidence="6" id="KW-0418">Kinase</keyword>
<keyword evidence="3" id="KW-0808">Transferase</keyword>
<dbReference type="AlphaFoldDB" id="J9E8A8"/>
<name>J9E8A8_WUCBA</name>
<evidence type="ECO:0000256" key="2">
    <source>
        <dbReference type="ARBA" id="ARBA00012513"/>
    </source>
</evidence>
<dbReference type="GO" id="GO:0004674">
    <property type="term" value="F:protein serine/threonine kinase activity"/>
    <property type="evidence" value="ECO:0007669"/>
    <property type="project" value="UniProtKB-EC"/>
</dbReference>
<gene>
    <name evidence="11" type="ORF">WUBG_15877</name>
</gene>
<dbReference type="SMART" id="SM01345">
    <property type="entry name" value="Rapamycin_bind"/>
    <property type="match status" value="1"/>
</dbReference>
<evidence type="ECO:0000256" key="3">
    <source>
        <dbReference type="ARBA" id="ARBA00022679"/>
    </source>
</evidence>
<keyword evidence="7" id="KW-0067">ATP-binding</keyword>
<organism evidence="11 12">
    <name type="scientific">Wuchereria bancrofti</name>
    <dbReference type="NCBI Taxonomy" id="6293"/>
    <lineage>
        <taxon>Eukaryota</taxon>
        <taxon>Metazoa</taxon>
        <taxon>Ecdysozoa</taxon>
        <taxon>Nematoda</taxon>
        <taxon>Chromadorea</taxon>
        <taxon>Rhabditida</taxon>
        <taxon>Spirurina</taxon>
        <taxon>Spiruromorpha</taxon>
        <taxon>Filarioidea</taxon>
        <taxon>Onchocercidae</taxon>
        <taxon>Wuchereria</taxon>
    </lineage>
</organism>
<evidence type="ECO:0000259" key="10">
    <source>
        <dbReference type="Pfam" id="PF08771"/>
    </source>
</evidence>
<comment type="catalytic activity">
    <reaction evidence="9">
        <text>L-seryl-[protein] + ATP = O-phospho-L-seryl-[protein] + ADP + H(+)</text>
        <dbReference type="Rhea" id="RHEA:17989"/>
        <dbReference type="Rhea" id="RHEA-COMP:9863"/>
        <dbReference type="Rhea" id="RHEA-COMP:11604"/>
        <dbReference type="ChEBI" id="CHEBI:15378"/>
        <dbReference type="ChEBI" id="CHEBI:29999"/>
        <dbReference type="ChEBI" id="CHEBI:30616"/>
        <dbReference type="ChEBI" id="CHEBI:83421"/>
        <dbReference type="ChEBI" id="CHEBI:456216"/>
        <dbReference type="EC" id="2.7.11.1"/>
    </reaction>
</comment>
<dbReference type="FunFam" id="1.20.120.150:FF:000001">
    <property type="entry name" value="Serine/threonine-protein kinase TOR"/>
    <property type="match status" value="1"/>
</dbReference>
<dbReference type="EC" id="2.7.11.1" evidence="2"/>
<sequence length="152" mass="17946">MSDSQSTLVEQAKLVSDELIRCAILWHEQWHEALDDASRLYFQDKNVKAMFDLLKPLHDLIDRGATTLKEQSFKQTYENELKEAWNACRCYLRSQNAKELNQAWDLYYIVFRKISSQLRQLTSLDLNYVSPRCNIFLFPDEELIQPAKVLKI</sequence>
<evidence type="ECO:0000256" key="7">
    <source>
        <dbReference type="ARBA" id="ARBA00022840"/>
    </source>
</evidence>
<dbReference type="Gene3D" id="1.20.120.150">
    <property type="entry name" value="FKBP12-rapamycin binding domain"/>
    <property type="match status" value="1"/>
</dbReference>